<sequence>MACSNKMKQETNSQAYDFATIDGVVHLGNDDVSRMTNELTGSRFIFNPRDTLRSFREASPQANDQVPNEGAMHLGIHDVSRTIGGKTTSQFCTSLLSTLTISSQIDYYASNECAVQMGIDDVSRTNNVQSGYGFYTNLCSTFTIPRGTVQATYNALRTMNGQTFSGFYTNAQLSTLTSPRETSTQEDYHVSNGGPMHFGVGDISRTINRPTRTVFYTYSRNTLAIPKFYNCFLLALTK</sequence>
<reference evidence="1 2" key="1">
    <citation type="journal article" date="2020" name="IScience">
        <title>Genome Sequencing of the Endangered Kingdonia uniflora (Circaeasteraceae, Ranunculales) Reveals Potential Mechanisms of Evolutionary Specialization.</title>
        <authorList>
            <person name="Sun Y."/>
            <person name="Deng T."/>
            <person name="Zhang A."/>
            <person name="Moore M.J."/>
            <person name="Landis J.B."/>
            <person name="Lin N."/>
            <person name="Zhang H."/>
            <person name="Zhang X."/>
            <person name="Huang J."/>
            <person name="Zhang X."/>
            <person name="Sun H."/>
            <person name="Wang H."/>
        </authorList>
    </citation>
    <scope>NUCLEOTIDE SEQUENCE [LARGE SCALE GENOMIC DNA]</scope>
    <source>
        <strain evidence="1">TB1705</strain>
        <tissue evidence="1">Leaf</tissue>
    </source>
</reference>
<organism evidence="1 2">
    <name type="scientific">Kingdonia uniflora</name>
    <dbReference type="NCBI Taxonomy" id="39325"/>
    <lineage>
        <taxon>Eukaryota</taxon>
        <taxon>Viridiplantae</taxon>
        <taxon>Streptophyta</taxon>
        <taxon>Embryophyta</taxon>
        <taxon>Tracheophyta</taxon>
        <taxon>Spermatophyta</taxon>
        <taxon>Magnoliopsida</taxon>
        <taxon>Ranunculales</taxon>
        <taxon>Circaeasteraceae</taxon>
        <taxon>Kingdonia</taxon>
    </lineage>
</organism>
<dbReference type="AlphaFoldDB" id="A0A7J7LRI7"/>
<dbReference type="Proteomes" id="UP000541444">
    <property type="component" value="Unassembled WGS sequence"/>
</dbReference>
<name>A0A7J7LRI7_9MAGN</name>
<evidence type="ECO:0000313" key="1">
    <source>
        <dbReference type="EMBL" id="KAF6145158.1"/>
    </source>
</evidence>
<dbReference type="EMBL" id="JACGCM010002085">
    <property type="protein sequence ID" value="KAF6145158.1"/>
    <property type="molecule type" value="Genomic_DNA"/>
</dbReference>
<gene>
    <name evidence="1" type="ORF">GIB67_020349</name>
</gene>
<proteinExistence type="predicted"/>
<protein>
    <submittedName>
        <fullName evidence="1">Uncharacterized protein</fullName>
    </submittedName>
</protein>
<comment type="caution">
    <text evidence="1">The sequence shown here is derived from an EMBL/GenBank/DDBJ whole genome shotgun (WGS) entry which is preliminary data.</text>
</comment>
<accession>A0A7J7LRI7</accession>
<evidence type="ECO:0000313" key="2">
    <source>
        <dbReference type="Proteomes" id="UP000541444"/>
    </source>
</evidence>
<keyword evidence="2" id="KW-1185">Reference proteome</keyword>